<keyword evidence="3" id="KW-1185">Reference proteome</keyword>
<comment type="caution">
    <text evidence="2">The sequence shown here is derived from an EMBL/GenBank/DDBJ whole genome shotgun (WGS) entry which is preliminary data.</text>
</comment>
<dbReference type="GO" id="GO:0009638">
    <property type="term" value="P:phototropism"/>
    <property type="evidence" value="ECO:0007669"/>
    <property type="project" value="InterPro"/>
</dbReference>
<feature type="compositionally biased region" description="Low complexity" evidence="1">
    <location>
        <begin position="122"/>
        <end position="132"/>
    </location>
</feature>
<gene>
    <name evidence="2" type="ORF">F3Y22_tig00003151pilonHSYRG00049</name>
</gene>
<organism evidence="2 3">
    <name type="scientific">Hibiscus syriacus</name>
    <name type="common">Rose of Sharon</name>
    <dbReference type="NCBI Taxonomy" id="106335"/>
    <lineage>
        <taxon>Eukaryota</taxon>
        <taxon>Viridiplantae</taxon>
        <taxon>Streptophyta</taxon>
        <taxon>Embryophyta</taxon>
        <taxon>Tracheophyta</taxon>
        <taxon>Spermatophyta</taxon>
        <taxon>Magnoliopsida</taxon>
        <taxon>eudicotyledons</taxon>
        <taxon>Gunneridae</taxon>
        <taxon>Pentapetalae</taxon>
        <taxon>rosids</taxon>
        <taxon>malvids</taxon>
        <taxon>Malvales</taxon>
        <taxon>Malvaceae</taxon>
        <taxon>Malvoideae</taxon>
        <taxon>Hibiscus</taxon>
    </lineage>
</organism>
<evidence type="ECO:0000256" key="1">
    <source>
        <dbReference type="SAM" id="MobiDB-lite"/>
    </source>
</evidence>
<accession>A0A6A3CKE6</accession>
<evidence type="ECO:0000313" key="3">
    <source>
        <dbReference type="Proteomes" id="UP000436088"/>
    </source>
</evidence>
<dbReference type="AlphaFoldDB" id="A0A6A3CKE6"/>
<dbReference type="Proteomes" id="UP000436088">
    <property type="component" value="Unassembled WGS sequence"/>
</dbReference>
<evidence type="ECO:0000313" key="2">
    <source>
        <dbReference type="EMBL" id="KAE8729830.1"/>
    </source>
</evidence>
<dbReference type="PANTHER" id="PTHR33781:SF4">
    <property type="entry name" value="PROTEIN PHYTOCHROME KINASE SUBSTRATE 1"/>
    <property type="match status" value="1"/>
</dbReference>
<dbReference type="InterPro" id="IPR039615">
    <property type="entry name" value="PKS"/>
</dbReference>
<protein>
    <submittedName>
        <fullName evidence="2">Sphingoid base hydroxylase 2</fullName>
    </submittedName>
</protein>
<proteinExistence type="predicted"/>
<reference evidence="2" key="1">
    <citation type="submission" date="2019-09" db="EMBL/GenBank/DDBJ databases">
        <title>Draft genome information of white flower Hibiscus syriacus.</title>
        <authorList>
            <person name="Kim Y.-M."/>
        </authorList>
    </citation>
    <scope>NUCLEOTIDE SEQUENCE [LARGE SCALE GENOMIC DNA]</scope>
    <source>
        <strain evidence="2">YM2019G1</strain>
    </source>
</reference>
<name>A0A6A3CKE6_HIBSY</name>
<dbReference type="EMBL" id="VEPZ02000213">
    <property type="protein sequence ID" value="KAE8729830.1"/>
    <property type="molecule type" value="Genomic_DNA"/>
</dbReference>
<feature type="region of interest" description="Disordered" evidence="1">
    <location>
        <begin position="117"/>
        <end position="138"/>
    </location>
</feature>
<sequence>MAKMEKLECSELKNTFNGAIDVDAGGPITTKKDSNKLECTKHQVMKPLAHQAAPSMRSESSWNSQNPLLDNTVIQKPRPKPSKPVNAKSFFTSLAACNCNCFDRNSIDIEVGEISFKRPNGETENNNNSKGNCNDKESDASSDLFKIESLTGKPNRCYVPGGASIEWSVVTASAADYDERRPPTSLSSPIKTFPTATDLKTKINVQRPRSSGLLGCNSSKAVKIDGDAHKTNQKAGLDPRMRHESDSYMPVTRLGADSKLVDAGVFERRLILATRSLPVPPSHSPPEASSLLYIQ</sequence>
<dbReference type="PANTHER" id="PTHR33781">
    <property type="entry name" value="PROTEIN PHYTOCHROME KINASE SUBSTRATE 1-RELATED"/>
    <property type="match status" value="1"/>
</dbReference>